<dbReference type="Proteomes" id="UP001181693">
    <property type="component" value="Unassembled WGS sequence"/>
</dbReference>
<proteinExistence type="inferred from homology"/>
<feature type="active site" description="Proton donor/acceptor" evidence="8">
    <location>
        <position position="156"/>
    </location>
</feature>
<sequence length="213" mass="24769">MFPDGAQHTEDSSRHGGRVRSFHHERGNWATYVYVPVCPREEFSELLDDLLDTAGRNGLRLTKMEDFHISQSQTVILRHHWIEPFVQSLRERLSSRNRFLCVADRLKVYTNQEKTRTFLGLEVTVGQQQLLEVVAEVDQSLQEFSLETFYQNPSFHISLAWCVGDAANLLHKEVQDQLQKVLDEFDDSEFLTRFLADEIRCKAGNKIFSIPLR</sequence>
<keyword evidence="3" id="KW-0456">Lyase</keyword>
<feature type="region of interest" description="Disordered" evidence="9">
    <location>
        <begin position="1"/>
        <end position="20"/>
    </location>
</feature>
<evidence type="ECO:0000256" key="3">
    <source>
        <dbReference type="ARBA" id="ARBA00023239"/>
    </source>
</evidence>
<dbReference type="GO" id="GO:0005634">
    <property type="term" value="C:nucleus"/>
    <property type="evidence" value="ECO:0007669"/>
    <property type="project" value="UniProtKB-SubCell"/>
</dbReference>
<dbReference type="Gene3D" id="3.90.1140.10">
    <property type="entry name" value="Cyclic phosphodiesterase"/>
    <property type="match status" value="1"/>
</dbReference>
<evidence type="ECO:0000313" key="11">
    <source>
        <dbReference type="Proteomes" id="UP001181693"/>
    </source>
</evidence>
<evidence type="ECO:0000256" key="8">
    <source>
        <dbReference type="HAMAP-Rule" id="MF_03040"/>
    </source>
</evidence>
<dbReference type="InterPro" id="IPR027521">
    <property type="entry name" value="Usb1"/>
</dbReference>
<comment type="function">
    <text evidence="7">3'-5' RNA exonuclease that trims the 3' end of oligo(U) and oligo(A) tracts of the pre-U6 small nuclear RNA (snRNA) molecule, leading to the formation of a mature U6 snRNA 3' end-terminated with a 2',3'-cyclic phosphate. Participates in the U6 snRNA 3' end processing that prevents U6 snRNA degradation. In addition also removes uridines from the 3' end of U6atac snRNA and possibly the vault RNA VTRNA1-1.</text>
</comment>
<dbReference type="PANTHER" id="PTHR13522">
    <property type="entry name" value="U6 SNRNA PHOSPHODIESTERASE 1"/>
    <property type="match status" value="1"/>
</dbReference>
<comment type="caution">
    <text evidence="10">The sequence shown here is derived from an EMBL/GenBank/DDBJ whole genome shotgun (WGS) entry which is preliminary data.</text>
</comment>
<name>A0AAV2ZVJ5_PYXAD</name>
<dbReference type="Pfam" id="PF09749">
    <property type="entry name" value="HVSL"/>
    <property type="match status" value="1"/>
</dbReference>
<dbReference type="GO" id="GO:1990838">
    <property type="term" value="F:poly(U)-specific exoribonuclease activity, producing 3' uridine cyclic phosphate ends"/>
    <property type="evidence" value="ECO:0007669"/>
    <property type="project" value="UniProtKB-UniRule"/>
</dbReference>
<comment type="similarity">
    <text evidence="8">Belongs to the 2H phosphoesterase superfamily. USB1 family.</text>
</comment>
<comment type="catalytic activity">
    <reaction evidence="6">
        <text>a 3'-end uridylyl-adenosine-RNA = a 3'-end 2',3'-cyclophospho-uridine-RNA + adenosine</text>
        <dbReference type="Rhea" id="RHEA:67896"/>
        <dbReference type="Rhea" id="RHEA-COMP:17385"/>
        <dbReference type="Rhea" id="RHEA-COMP:17386"/>
        <dbReference type="ChEBI" id="CHEBI:16335"/>
        <dbReference type="ChEBI" id="CHEBI:85644"/>
        <dbReference type="ChEBI" id="CHEBI:176518"/>
    </reaction>
    <physiologicalReaction direction="left-to-right" evidence="6">
        <dbReference type="Rhea" id="RHEA:67897"/>
    </physiologicalReaction>
</comment>
<comment type="function">
    <text evidence="8">Phosphodiesterase responsible for the U6 snRNA 3' end processing. Acts as an exoribonuclease (RNase) responsible for trimming the poly(U) tract of the last nucleotides in the pre-U6 snRNA molecule, leading to the formation of mature U6 snRNA.</text>
</comment>
<keyword evidence="1 8" id="KW-0540">Nuclease</keyword>
<evidence type="ECO:0000256" key="5">
    <source>
        <dbReference type="ARBA" id="ARBA00029300"/>
    </source>
</evidence>
<accession>A0AAV2ZVJ5</accession>
<dbReference type="EMBL" id="DYDO01000010">
    <property type="protein sequence ID" value="DBA16685.1"/>
    <property type="molecule type" value="Genomic_DNA"/>
</dbReference>
<evidence type="ECO:0000256" key="9">
    <source>
        <dbReference type="SAM" id="MobiDB-lite"/>
    </source>
</evidence>
<comment type="subcellular location">
    <subcellularLocation>
        <location evidence="8">Nucleus</location>
    </subcellularLocation>
</comment>
<comment type="catalytic activity">
    <reaction evidence="5">
        <text>a 3'-end uridylyl-uridine-RNA = a 3'-end 2',3'-cyclophospho-uridine-RNA + uridine</text>
        <dbReference type="Rhea" id="RHEA:46052"/>
        <dbReference type="Rhea" id="RHEA-COMP:17384"/>
        <dbReference type="Rhea" id="RHEA-COMP:17385"/>
        <dbReference type="ChEBI" id="CHEBI:16704"/>
        <dbReference type="ChEBI" id="CHEBI:85643"/>
        <dbReference type="ChEBI" id="CHEBI:85644"/>
    </reaction>
    <physiologicalReaction direction="left-to-right" evidence="5">
        <dbReference type="Rhea" id="RHEA:46053"/>
    </physiologicalReaction>
</comment>
<dbReference type="HAMAP" id="MF_03040">
    <property type="entry name" value="USB1"/>
    <property type="match status" value="1"/>
</dbReference>
<dbReference type="EC" id="3.1.4.-" evidence="8"/>
<keyword evidence="11" id="KW-1185">Reference proteome</keyword>
<dbReference type="GO" id="GO:0034477">
    <property type="term" value="P:U6 snRNA 3'-end processing"/>
    <property type="evidence" value="ECO:0007669"/>
    <property type="project" value="UniProtKB-UniRule"/>
</dbReference>
<evidence type="ECO:0000256" key="1">
    <source>
        <dbReference type="ARBA" id="ARBA00022722"/>
    </source>
</evidence>
<protein>
    <recommendedName>
        <fullName evidence="8">U6 snRNA phosphodiesterase</fullName>
        <ecNumber evidence="8">3.1.4.-</ecNumber>
    </recommendedName>
</protein>
<gene>
    <name evidence="8" type="primary">USB1</name>
    <name evidence="10" type="ORF">GDO54_002232</name>
</gene>
<evidence type="ECO:0000256" key="2">
    <source>
        <dbReference type="ARBA" id="ARBA00022801"/>
    </source>
</evidence>
<dbReference type="AlphaFoldDB" id="A0AAV2ZVJ5"/>
<feature type="active site" description="Proton donor/acceptor" evidence="8">
    <location>
        <position position="68"/>
    </location>
</feature>
<dbReference type="RefSeq" id="XP_072277373.1">
    <property type="nucleotide sequence ID" value="XM_072421272.1"/>
</dbReference>
<evidence type="ECO:0000256" key="4">
    <source>
        <dbReference type="ARBA" id="ARBA00023242"/>
    </source>
</evidence>
<dbReference type="GeneID" id="140337575"/>
<keyword evidence="4 8" id="KW-0539">Nucleus</keyword>
<evidence type="ECO:0000256" key="6">
    <source>
        <dbReference type="ARBA" id="ARBA00029305"/>
    </source>
</evidence>
<dbReference type="GO" id="GO:0016829">
    <property type="term" value="F:lyase activity"/>
    <property type="evidence" value="ECO:0007669"/>
    <property type="project" value="UniProtKB-KW"/>
</dbReference>
<dbReference type="PANTHER" id="PTHR13522:SF3">
    <property type="entry name" value="U6 SNRNA PHOSPHODIESTERASE 1"/>
    <property type="match status" value="1"/>
</dbReference>
<keyword evidence="2 8" id="KW-0378">Hydrolase</keyword>
<dbReference type="FunFam" id="3.90.1140.10:FF:000002">
    <property type="entry name" value="U6 snRNA phosphodiesterase"/>
    <property type="match status" value="1"/>
</dbReference>
<evidence type="ECO:0000313" key="10">
    <source>
        <dbReference type="EMBL" id="DBA16685.1"/>
    </source>
</evidence>
<evidence type="ECO:0000256" key="7">
    <source>
        <dbReference type="ARBA" id="ARBA00046102"/>
    </source>
</evidence>
<reference evidence="10" key="1">
    <citation type="thesis" date="2020" institute="ProQuest LLC" country="789 East Eisenhower Parkway, Ann Arbor, MI, USA">
        <title>Comparative Genomics and Chromosome Evolution.</title>
        <authorList>
            <person name="Mudd A.B."/>
        </authorList>
    </citation>
    <scope>NUCLEOTIDE SEQUENCE</scope>
    <source>
        <strain evidence="10">1538</strain>
        <tissue evidence="10">Blood</tissue>
    </source>
</reference>
<organism evidence="10 11">
    <name type="scientific">Pyxicephalus adspersus</name>
    <name type="common">African bullfrog</name>
    <dbReference type="NCBI Taxonomy" id="30357"/>
    <lineage>
        <taxon>Eukaryota</taxon>
        <taxon>Metazoa</taxon>
        <taxon>Chordata</taxon>
        <taxon>Craniata</taxon>
        <taxon>Vertebrata</taxon>
        <taxon>Euteleostomi</taxon>
        <taxon>Amphibia</taxon>
        <taxon>Batrachia</taxon>
        <taxon>Anura</taxon>
        <taxon>Neobatrachia</taxon>
        <taxon>Ranoidea</taxon>
        <taxon>Pyxicephalidae</taxon>
        <taxon>Pyxicephalinae</taxon>
        <taxon>Pyxicephalus</taxon>
    </lineage>
</organism>